<name>A0ABQ4XU35_9ASTR</name>
<dbReference type="Gene3D" id="3.40.50.300">
    <property type="entry name" value="P-loop containing nucleotide triphosphate hydrolases"/>
    <property type="match status" value="1"/>
</dbReference>
<dbReference type="PANTHER" id="PTHR48040">
    <property type="entry name" value="PLEIOTROPIC DRUG RESISTANCE PROTEIN 1-LIKE ISOFORM X1"/>
    <property type="match status" value="1"/>
</dbReference>
<proteinExistence type="predicted"/>
<organism evidence="3 4">
    <name type="scientific">Tanacetum coccineum</name>
    <dbReference type="NCBI Taxonomy" id="301880"/>
    <lineage>
        <taxon>Eukaryota</taxon>
        <taxon>Viridiplantae</taxon>
        <taxon>Streptophyta</taxon>
        <taxon>Embryophyta</taxon>
        <taxon>Tracheophyta</taxon>
        <taxon>Spermatophyta</taxon>
        <taxon>Magnoliopsida</taxon>
        <taxon>eudicotyledons</taxon>
        <taxon>Gunneridae</taxon>
        <taxon>Pentapetalae</taxon>
        <taxon>asterids</taxon>
        <taxon>campanulids</taxon>
        <taxon>Asterales</taxon>
        <taxon>Asteraceae</taxon>
        <taxon>Asteroideae</taxon>
        <taxon>Anthemideae</taxon>
        <taxon>Anthemidinae</taxon>
        <taxon>Tanacetum</taxon>
    </lineage>
</organism>
<feature type="compositionally biased region" description="Gly residues" evidence="2">
    <location>
        <begin position="36"/>
        <end position="51"/>
    </location>
</feature>
<dbReference type="SUPFAM" id="SSF52540">
    <property type="entry name" value="P-loop containing nucleoside triphosphate hydrolases"/>
    <property type="match status" value="1"/>
</dbReference>
<evidence type="ECO:0000256" key="1">
    <source>
        <dbReference type="SAM" id="Coils"/>
    </source>
</evidence>
<evidence type="ECO:0000256" key="2">
    <source>
        <dbReference type="SAM" id="MobiDB-lite"/>
    </source>
</evidence>
<feature type="compositionally biased region" description="Polar residues" evidence="2">
    <location>
        <begin position="1"/>
        <end position="13"/>
    </location>
</feature>
<evidence type="ECO:0000313" key="3">
    <source>
        <dbReference type="EMBL" id="GJS68223.1"/>
    </source>
</evidence>
<sequence length="447" mass="49881">MTTHNVGRRTSATRGGGISEQDGREGERSGDQAGSGRVGQGSGRDSQGGGRDGQESDQVVKEVVNVTERMEVVVESIILRKIRFERKFNSLEDYDHASQKSQLRHSTAVAVYQFQFLWFKSPCDLKPAITIIGPLFPAITIAIVVLSPGKPQAIISKEEVAAAQGHGNGSNKIQQIKPIADASGAAKKGMVLPFTRHEMREQWITENRLKLLRDVTTIFRPRDLTALIGVSGAGKTTLMDVAGLLFQLEFLLESVILKHPGISTIAVVGLPDARLTEMTMNEAEKEFKKMNDQIKETHDAMQTSYKDLISESQASTNRATASHAECKSSVERPEPDHEKRSMTDKEHSRHDEKESDTSGDTELREHHTDDKDCDKTHTKQILDHTLEDSIAELFHQDLHGQMLCLRETMKERLSNSDDYQAFLKCIEQYCTDNITRPQLQVQMNSLS</sequence>
<dbReference type="PANTHER" id="PTHR48040:SF66">
    <property type="entry name" value="PLANT PDR ABC TRANSPORTER ASSOCIATED-RELATED"/>
    <property type="match status" value="1"/>
</dbReference>
<feature type="compositionally biased region" description="Basic and acidic residues" evidence="2">
    <location>
        <begin position="324"/>
        <end position="374"/>
    </location>
</feature>
<protein>
    <submittedName>
        <fullName evidence="3">Paired amphipathic helix protein Sin3-like protein 4 isoform X2</fullName>
    </submittedName>
</protein>
<dbReference type="Proteomes" id="UP001151760">
    <property type="component" value="Unassembled WGS sequence"/>
</dbReference>
<feature type="coiled-coil region" evidence="1">
    <location>
        <begin position="273"/>
        <end position="300"/>
    </location>
</feature>
<feature type="region of interest" description="Disordered" evidence="2">
    <location>
        <begin position="312"/>
        <end position="374"/>
    </location>
</feature>
<reference evidence="3" key="1">
    <citation type="journal article" date="2022" name="Int. J. Mol. Sci.">
        <title>Draft Genome of Tanacetum Coccineum: Genomic Comparison of Closely Related Tanacetum-Family Plants.</title>
        <authorList>
            <person name="Yamashiro T."/>
            <person name="Shiraishi A."/>
            <person name="Nakayama K."/>
            <person name="Satake H."/>
        </authorList>
    </citation>
    <scope>NUCLEOTIDE SEQUENCE</scope>
</reference>
<feature type="region of interest" description="Disordered" evidence="2">
    <location>
        <begin position="1"/>
        <end position="58"/>
    </location>
</feature>
<keyword evidence="1" id="KW-0175">Coiled coil</keyword>
<feature type="compositionally biased region" description="Basic and acidic residues" evidence="2">
    <location>
        <begin position="21"/>
        <end position="30"/>
    </location>
</feature>
<reference evidence="3" key="2">
    <citation type="submission" date="2022-01" db="EMBL/GenBank/DDBJ databases">
        <authorList>
            <person name="Yamashiro T."/>
            <person name="Shiraishi A."/>
            <person name="Satake H."/>
            <person name="Nakayama K."/>
        </authorList>
    </citation>
    <scope>NUCLEOTIDE SEQUENCE</scope>
</reference>
<evidence type="ECO:0000313" key="4">
    <source>
        <dbReference type="Proteomes" id="UP001151760"/>
    </source>
</evidence>
<dbReference type="InterPro" id="IPR027417">
    <property type="entry name" value="P-loop_NTPase"/>
</dbReference>
<gene>
    <name evidence="3" type="ORF">Tco_0682788</name>
</gene>
<comment type="caution">
    <text evidence="3">The sequence shown here is derived from an EMBL/GenBank/DDBJ whole genome shotgun (WGS) entry which is preliminary data.</text>
</comment>
<keyword evidence="4" id="KW-1185">Reference proteome</keyword>
<dbReference type="EMBL" id="BQNB010009774">
    <property type="protein sequence ID" value="GJS68223.1"/>
    <property type="molecule type" value="Genomic_DNA"/>
</dbReference>
<accession>A0ABQ4XU35</accession>